<dbReference type="OrthoDB" id="10313148at2759"/>
<proteinExistence type="predicted"/>
<name>A0A8K0RGQ9_9PLEO</name>
<dbReference type="AlphaFoldDB" id="A0A8K0RGQ9"/>
<evidence type="ECO:0000313" key="2">
    <source>
        <dbReference type="Proteomes" id="UP000813461"/>
    </source>
</evidence>
<keyword evidence="2" id="KW-1185">Reference proteome</keyword>
<comment type="caution">
    <text evidence="1">The sequence shown here is derived from an EMBL/GenBank/DDBJ whole genome shotgun (WGS) entry which is preliminary data.</text>
</comment>
<evidence type="ECO:0000313" key="1">
    <source>
        <dbReference type="EMBL" id="KAH7093112.1"/>
    </source>
</evidence>
<gene>
    <name evidence="1" type="ORF">FB567DRAFT_163889</name>
</gene>
<protein>
    <submittedName>
        <fullName evidence="1">Uncharacterized protein</fullName>
    </submittedName>
</protein>
<sequence length="173" mass="19229">MARLKFSTLLRPSARPYLLGSSAAMSWVPFIPGFSFVREAKLLKPRPAQGLQGDCCSWAHRCPSLPVTWSTKWHEASSNLLANAAPVAYRQTPWLCFVEPWHHGSALIWHSLVLPLSAVAIRPHYVPYPLPYHNVLRRLPAATIPACPAAHPLSGRHLNLARPYISCDARILG</sequence>
<dbReference type="EMBL" id="JAGMVJ010000002">
    <property type="protein sequence ID" value="KAH7093112.1"/>
    <property type="molecule type" value="Genomic_DNA"/>
</dbReference>
<dbReference type="Proteomes" id="UP000813461">
    <property type="component" value="Unassembled WGS sequence"/>
</dbReference>
<reference evidence="1" key="1">
    <citation type="journal article" date="2021" name="Nat. Commun.">
        <title>Genetic determinants of endophytism in the Arabidopsis root mycobiome.</title>
        <authorList>
            <person name="Mesny F."/>
            <person name="Miyauchi S."/>
            <person name="Thiergart T."/>
            <person name="Pickel B."/>
            <person name="Atanasova L."/>
            <person name="Karlsson M."/>
            <person name="Huettel B."/>
            <person name="Barry K.W."/>
            <person name="Haridas S."/>
            <person name="Chen C."/>
            <person name="Bauer D."/>
            <person name="Andreopoulos W."/>
            <person name="Pangilinan J."/>
            <person name="LaButti K."/>
            <person name="Riley R."/>
            <person name="Lipzen A."/>
            <person name="Clum A."/>
            <person name="Drula E."/>
            <person name="Henrissat B."/>
            <person name="Kohler A."/>
            <person name="Grigoriev I.V."/>
            <person name="Martin F.M."/>
            <person name="Hacquard S."/>
        </authorList>
    </citation>
    <scope>NUCLEOTIDE SEQUENCE</scope>
    <source>
        <strain evidence="1">MPI-SDFR-AT-0120</strain>
    </source>
</reference>
<organism evidence="1 2">
    <name type="scientific">Paraphoma chrysanthemicola</name>
    <dbReference type="NCBI Taxonomy" id="798071"/>
    <lineage>
        <taxon>Eukaryota</taxon>
        <taxon>Fungi</taxon>
        <taxon>Dikarya</taxon>
        <taxon>Ascomycota</taxon>
        <taxon>Pezizomycotina</taxon>
        <taxon>Dothideomycetes</taxon>
        <taxon>Pleosporomycetidae</taxon>
        <taxon>Pleosporales</taxon>
        <taxon>Pleosporineae</taxon>
        <taxon>Phaeosphaeriaceae</taxon>
        <taxon>Paraphoma</taxon>
    </lineage>
</organism>
<accession>A0A8K0RGQ9</accession>